<dbReference type="EMBL" id="NBII01000010">
    <property type="protein sequence ID" value="PAV15518.1"/>
    <property type="molecule type" value="Genomic_DNA"/>
</dbReference>
<accession>A0A286U7G5</accession>
<evidence type="ECO:0000313" key="1">
    <source>
        <dbReference type="EMBL" id="PAV15518.1"/>
    </source>
</evidence>
<comment type="caution">
    <text evidence="1">The sequence shown here is derived from an EMBL/GenBank/DDBJ whole genome shotgun (WGS) entry which is preliminary data.</text>
</comment>
<evidence type="ECO:0000313" key="2">
    <source>
        <dbReference type="Proteomes" id="UP000217199"/>
    </source>
</evidence>
<dbReference type="AlphaFoldDB" id="A0A286U7G5"/>
<protein>
    <submittedName>
        <fullName evidence="1">Uncharacterized protein</fullName>
    </submittedName>
</protein>
<gene>
    <name evidence="1" type="ORF">PNOK_0928200</name>
</gene>
<proteinExistence type="predicted"/>
<dbReference type="Proteomes" id="UP000217199">
    <property type="component" value="Unassembled WGS sequence"/>
</dbReference>
<name>A0A286U7G5_9AGAM</name>
<dbReference type="InParanoid" id="A0A286U7G5"/>
<keyword evidence="2" id="KW-1185">Reference proteome</keyword>
<organism evidence="1 2">
    <name type="scientific">Pyrrhoderma noxium</name>
    <dbReference type="NCBI Taxonomy" id="2282107"/>
    <lineage>
        <taxon>Eukaryota</taxon>
        <taxon>Fungi</taxon>
        <taxon>Dikarya</taxon>
        <taxon>Basidiomycota</taxon>
        <taxon>Agaricomycotina</taxon>
        <taxon>Agaricomycetes</taxon>
        <taxon>Hymenochaetales</taxon>
        <taxon>Hymenochaetaceae</taxon>
        <taxon>Pyrrhoderma</taxon>
    </lineage>
</organism>
<sequence>MLSTVESIIQSLISQSGKIDLRELYQVFLNTLILSTMGKRSISGSDEISLSRITIINATTLTMISIGVPTSEYPMTGIIITSTFREDMPMSF</sequence>
<reference evidence="1 2" key="1">
    <citation type="journal article" date="2017" name="Mol. Ecol.">
        <title>Comparative and population genomic landscape of Phellinus noxius: A hypervariable fungus causing root rot in trees.</title>
        <authorList>
            <person name="Chung C.L."/>
            <person name="Lee T.J."/>
            <person name="Akiba M."/>
            <person name="Lee H.H."/>
            <person name="Kuo T.H."/>
            <person name="Liu D."/>
            <person name="Ke H.M."/>
            <person name="Yokoi T."/>
            <person name="Roa M.B."/>
            <person name="Lu M.J."/>
            <person name="Chang Y.Y."/>
            <person name="Ann P.J."/>
            <person name="Tsai J.N."/>
            <person name="Chen C.Y."/>
            <person name="Tzean S.S."/>
            <person name="Ota Y."/>
            <person name="Hattori T."/>
            <person name="Sahashi N."/>
            <person name="Liou R.F."/>
            <person name="Kikuchi T."/>
            <person name="Tsai I.J."/>
        </authorList>
    </citation>
    <scope>NUCLEOTIDE SEQUENCE [LARGE SCALE GENOMIC DNA]</scope>
    <source>
        <strain evidence="1 2">FFPRI411160</strain>
    </source>
</reference>